<organism evidence="2 3">
    <name type="scientific">Apodospora peruviana</name>
    <dbReference type="NCBI Taxonomy" id="516989"/>
    <lineage>
        <taxon>Eukaryota</taxon>
        <taxon>Fungi</taxon>
        <taxon>Dikarya</taxon>
        <taxon>Ascomycota</taxon>
        <taxon>Pezizomycotina</taxon>
        <taxon>Sordariomycetes</taxon>
        <taxon>Sordariomycetidae</taxon>
        <taxon>Sordariales</taxon>
        <taxon>Lasiosphaeriaceae</taxon>
        <taxon>Apodospora</taxon>
    </lineage>
</organism>
<evidence type="ECO:0000256" key="1">
    <source>
        <dbReference type="SAM" id="MobiDB-lite"/>
    </source>
</evidence>
<accession>A0AAE0MAU5</accession>
<keyword evidence="3" id="KW-1185">Reference proteome</keyword>
<feature type="region of interest" description="Disordered" evidence="1">
    <location>
        <begin position="310"/>
        <end position="339"/>
    </location>
</feature>
<dbReference type="EMBL" id="JAUEDM010000002">
    <property type="protein sequence ID" value="KAK3325712.1"/>
    <property type="molecule type" value="Genomic_DNA"/>
</dbReference>
<name>A0AAE0MAU5_9PEZI</name>
<dbReference type="AlphaFoldDB" id="A0AAE0MAU5"/>
<reference evidence="2" key="1">
    <citation type="journal article" date="2023" name="Mol. Phylogenet. Evol.">
        <title>Genome-scale phylogeny and comparative genomics of the fungal order Sordariales.</title>
        <authorList>
            <person name="Hensen N."/>
            <person name="Bonometti L."/>
            <person name="Westerberg I."/>
            <person name="Brannstrom I.O."/>
            <person name="Guillou S."/>
            <person name="Cros-Aarteil S."/>
            <person name="Calhoun S."/>
            <person name="Haridas S."/>
            <person name="Kuo A."/>
            <person name="Mondo S."/>
            <person name="Pangilinan J."/>
            <person name="Riley R."/>
            <person name="LaButti K."/>
            <person name="Andreopoulos B."/>
            <person name="Lipzen A."/>
            <person name="Chen C."/>
            <person name="Yan M."/>
            <person name="Daum C."/>
            <person name="Ng V."/>
            <person name="Clum A."/>
            <person name="Steindorff A."/>
            <person name="Ohm R.A."/>
            <person name="Martin F."/>
            <person name="Silar P."/>
            <person name="Natvig D.O."/>
            <person name="Lalanne C."/>
            <person name="Gautier V."/>
            <person name="Ament-Velasquez S.L."/>
            <person name="Kruys A."/>
            <person name="Hutchinson M.I."/>
            <person name="Powell A.J."/>
            <person name="Barry K."/>
            <person name="Miller A.N."/>
            <person name="Grigoriev I.V."/>
            <person name="Debuchy R."/>
            <person name="Gladieux P."/>
            <person name="Hiltunen Thoren M."/>
            <person name="Johannesson H."/>
        </authorList>
    </citation>
    <scope>NUCLEOTIDE SEQUENCE</scope>
    <source>
        <strain evidence="2">CBS 118394</strain>
    </source>
</reference>
<reference evidence="2" key="2">
    <citation type="submission" date="2023-06" db="EMBL/GenBank/DDBJ databases">
        <authorList>
            <consortium name="Lawrence Berkeley National Laboratory"/>
            <person name="Haridas S."/>
            <person name="Hensen N."/>
            <person name="Bonometti L."/>
            <person name="Westerberg I."/>
            <person name="Brannstrom I.O."/>
            <person name="Guillou S."/>
            <person name="Cros-Aarteil S."/>
            <person name="Calhoun S."/>
            <person name="Kuo A."/>
            <person name="Mondo S."/>
            <person name="Pangilinan J."/>
            <person name="Riley R."/>
            <person name="Labutti K."/>
            <person name="Andreopoulos B."/>
            <person name="Lipzen A."/>
            <person name="Chen C."/>
            <person name="Yanf M."/>
            <person name="Daum C."/>
            <person name="Ng V."/>
            <person name="Clum A."/>
            <person name="Steindorff A."/>
            <person name="Ohm R."/>
            <person name="Martin F."/>
            <person name="Silar P."/>
            <person name="Natvig D."/>
            <person name="Lalanne C."/>
            <person name="Gautier V."/>
            <person name="Ament-Velasquez S.L."/>
            <person name="Kruys A."/>
            <person name="Hutchinson M.I."/>
            <person name="Powell A.J."/>
            <person name="Barry K."/>
            <person name="Miller A.N."/>
            <person name="Grigoriev I.V."/>
            <person name="Debuchy R."/>
            <person name="Gladieux P."/>
            <person name="Thoren M.H."/>
            <person name="Johannesson H."/>
        </authorList>
    </citation>
    <scope>NUCLEOTIDE SEQUENCE</scope>
    <source>
        <strain evidence="2">CBS 118394</strain>
    </source>
</reference>
<feature type="region of interest" description="Disordered" evidence="1">
    <location>
        <begin position="203"/>
        <end position="238"/>
    </location>
</feature>
<proteinExistence type="predicted"/>
<protein>
    <recommendedName>
        <fullName evidence="4">Urease accessory protein UreD</fullName>
    </recommendedName>
</protein>
<evidence type="ECO:0000313" key="2">
    <source>
        <dbReference type="EMBL" id="KAK3325712.1"/>
    </source>
</evidence>
<sequence>MPHKHTRREKDLSTFDLPPSQIAKPLPVDTISKKNAPEKKKNHAKKNDDTSQKTGNLKRKRNEGRKDDAPRAFKRLMAFASGHKTRNGLDDGNEKGKKKSAKKPAPEAAPASDSKKEELTIRPGEKMGEFAQRVDAALPLGGLVGKAKNGQDPLGLKTKRTKKERKMHKMYDEWREQDKKIKEKREEELEELEEREMDNEALGVSWKLDADQNGKKKKSKRGKYIGEAGGEEEDPWEEIKRKRGEAKVGLNEVAEAPPDLAKLSKKKMLVVGGASVAVDDIPKAAGSLAKREELQSIREQVVASYRQMMTERRSAMPANGENGERADPKKGKSRYRSAR</sequence>
<gene>
    <name evidence="2" type="ORF">B0H66DRAFT_135589</name>
</gene>
<dbReference type="Proteomes" id="UP001283341">
    <property type="component" value="Unassembled WGS sequence"/>
</dbReference>
<dbReference type="PANTHER" id="PTHR40644:SF1">
    <property type="entry name" value="UPF0653 PROTEIN C607.02C"/>
    <property type="match status" value="1"/>
</dbReference>
<evidence type="ECO:0008006" key="4">
    <source>
        <dbReference type="Google" id="ProtNLM"/>
    </source>
</evidence>
<feature type="region of interest" description="Disordered" evidence="1">
    <location>
        <begin position="1"/>
        <end position="125"/>
    </location>
</feature>
<dbReference type="PANTHER" id="PTHR40644">
    <property type="entry name" value="UPF0653 PROTEIN C607.02C"/>
    <property type="match status" value="1"/>
</dbReference>
<feature type="compositionally biased region" description="Basic and acidic residues" evidence="1">
    <location>
        <begin position="31"/>
        <end position="51"/>
    </location>
</feature>
<comment type="caution">
    <text evidence="2">The sequence shown here is derived from an EMBL/GenBank/DDBJ whole genome shotgun (WGS) entry which is preliminary data.</text>
</comment>
<evidence type="ECO:0000313" key="3">
    <source>
        <dbReference type="Proteomes" id="UP001283341"/>
    </source>
</evidence>
<feature type="compositionally biased region" description="Basic residues" evidence="1">
    <location>
        <begin position="157"/>
        <end position="168"/>
    </location>
</feature>
<feature type="region of interest" description="Disordered" evidence="1">
    <location>
        <begin position="143"/>
        <end position="172"/>
    </location>
</feature>
<feature type="compositionally biased region" description="Basic and acidic residues" evidence="1">
    <location>
        <begin position="113"/>
        <end position="125"/>
    </location>
</feature>